<protein>
    <submittedName>
        <fullName evidence="11">Glycoside hydrolase family 18 protein</fullName>
    </submittedName>
</protein>
<keyword evidence="5 7" id="KW-0326">Glycosidase</keyword>
<keyword evidence="4" id="KW-0119">Carbohydrate metabolism</keyword>
<comment type="catalytic activity">
    <reaction evidence="1">
        <text>Random endo-hydrolysis of N-acetyl-beta-D-glucosaminide (1-&gt;4)-beta-linkages in chitin and chitodextrins.</text>
        <dbReference type="EC" id="3.2.1.14"/>
    </reaction>
</comment>
<dbReference type="Proteomes" id="UP000076871">
    <property type="component" value="Unassembled WGS sequence"/>
</dbReference>
<dbReference type="RefSeq" id="XP_040768672.1">
    <property type="nucleotide sequence ID" value="XM_040907998.1"/>
</dbReference>
<evidence type="ECO:0000256" key="3">
    <source>
        <dbReference type="ARBA" id="ARBA00023024"/>
    </source>
</evidence>
<dbReference type="PANTHER" id="PTHR11177">
    <property type="entry name" value="CHITINASE"/>
    <property type="match status" value="1"/>
</dbReference>
<organism evidence="11 12">
    <name type="scientific">Laetiporus sulphureus 93-53</name>
    <dbReference type="NCBI Taxonomy" id="1314785"/>
    <lineage>
        <taxon>Eukaryota</taxon>
        <taxon>Fungi</taxon>
        <taxon>Dikarya</taxon>
        <taxon>Basidiomycota</taxon>
        <taxon>Agaricomycotina</taxon>
        <taxon>Agaricomycetes</taxon>
        <taxon>Polyporales</taxon>
        <taxon>Laetiporus</taxon>
    </lineage>
</organism>
<evidence type="ECO:0000256" key="4">
    <source>
        <dbReference type="ARBA" id="ARBA00023277"/>
    </source>
</evidence>
<feature type="domain" description="GH18" evidence="10">
    <location>
        <begin position="38"/>
        <end position="415"/>
    </location>
</feature>
<evidence type="ECO:0000256" key="6">
    <source>
        <dbReference type="ARBA" id="ARBA00023326"/>
    </source>
</evidence>
<dbReference type="GO" id="GO:0008843">
    <property type="term" value="F:endochitinase activity"/>
    <property type="evidence" value="ECO:0007669"/>
    <property type="project" value="UniProtKB-EC"/>
</dbReference>
<dbReference type="InterPro" id="IPR001579">
    <property type="entry name" value="Glyco_hydro_18_chit_AS"/>
</dbReference>
<dbReference type="InterPro" id="IPR001223">
    <property type="entry name" value="Glyco_hydro18_cat"/>
</dbReference>
<evidence type="ECO:0000256" key="2">
    <source>
        <dbReference type="ARBA" id="ARBA00022801"/>
    </source>
</evidence>
<keyword evidence="2 7" id="KW-0378">Hydrolase</keyword>
<dbReference type="STRING" id="1314785.A0A165GWR8"/>
<proteinExistence type="inferred from homology"/>
<name>A0A165GWR8_9APHY</name>
<gene>
    <name evidence="11" type="ORF">LAESUDRAFT_721342</name>
</gene>
<dbReference type="EMBL" id="KV427608">
    <property type="protein sequence ID" value="KZT10932.1"/>
    <property type="molecule type" value="Genomic_DNA"/>
</dbReference>
<evidence type="ECO:0000256" key="5">
    <source>
        <dbReference type="ARBA" id="ARBA00023295"/>
    </source>
</evidence>
<dbReference type="Gene3D" id="3.10.50.10">
    <property type="match status" value="1"/>
</dbReference>
<dbReference type="GeneID" id="63825027"/>
<dbReference type="SUPFAM" id="SSF51445">
    <property type="entry name" value="(Trans)glycosidases"/>
    <property type="match status" value="1"/>
</dbReference>
<evidence type="ECO:0000256" key="7">
    <source>
        <dbReference type="RuleBase" id="RU000489"/>
    </source>
</evidence>
<evidence type="ECO:0000313" key="11">
    <source>
        <dbReference type="EMBL" id="KZT10932.1"/>
    </source>
</evidence>
<dbReference type="PANTHER" id="PTHR11177:SF392">
    <property type="entry name" value="HAP41P"/>
    <property type="match status" value="1"/>
</dbReference>
<keyword evidence="12" id="KW-1185">Reference proteome</keyword>
<dbReference type="InterPro" id="IPR011583">
    <property type="entry name" value="Chitinase_II/V-like_cat"/>
</dbReference>
<dbReference type="GO" id="GO:0005576">
    <property type="term" value="C:extracellular region"/>
    <property type="evidence" value="ECO:0007669"/>
    <property type="project" value="TreeGrafter"/>
</dbReference>
<dbReference type="GO" id="GO:0000272">
    <property type="term" value="P:polysaccharide catabolic process"/>
    <property type="evidence" value="ECO:0007669"/>
    <property type="project" value="UniProtKB-KW"/>
</dbReference>
<dbReference type="Gene3D" id="3.20.20.80">
    <property type="entry name" value="Glycosidases"/>
    <property type="match status" value="1"/>
</dbReference>
<keyword evidence="9" id="KW-0732">Signal</keyword>
<dbReference type="InterPro" id="IPR017853">
    <property type="entry name" value="GH"/>
</dbReference>
<evidence type="ECO:0000313" key="12">
    <source>
        <dbReference type="Proteomes" id="UP000076871"/>
    </source>
</evidence>
<keyword evidence="3" id="KW-0146">Chitin degradation</keyword>
<dbReference type="PROSITE" id="PS01095">
    <property type="entry name" value="GH18_1"/>
    <property type="match status" value="1"/>
</dbReference>
<evidence type="ECO:0000256" key="9">
    <source>
        <dbReference type="SAM" id="SignalP"/>
    </source>
</evidence>
<dbReference type="GO" id="GO:0008061">
    <property type="term" value="F:chitin binding"/>
    <property type="evidence" value="ECO:0007669"/>
    <property type="project" value="InterPro"/>
</dbReference>
<dbReference type="InterPro" id="IPR029070">
    <property type="entry name" value="Chitinase_insertion_sf"/>
</dbReference>
<evidence type="ECO:0000256" key="8">
    <source>
        <dbReference type="RuleBase" id="RU004453"/>
    </source>
</evidence>
<dbReference type="InParanoid" id="A0A165GWR8"/>
<feature type="chain" id="PRO_5007858425" evidence="9">
    <location>
        <begin position="18"/>
        <end position="422"/>
    </location>
</feature>
<comment type="similarity">
    <text evidence="8">Belongs to the glycosyl hydrolase 18 family.</text>
</comment>
<dbReference type="Pfam" id="PF00704">
    <property type="entry name" value="Glyco_hydro_18"/>
    <property type="match status" value="1"/>
</dbReference>
<sequence>MLSFLSLGLLAVPAVRAAGLPFFARDASTNSTNSTVDMVAASWYAGWHSENFTLDDVSWEKYTHLIYSFAIPTSSVSNVSLSGSNPDLLPQFVSMAHENDVKAMVSIGGWDGSVHYSPSVGSEANITTFVETLSNFIDTYNLDGLDFDWEYPGSQGVGCNVVSDNDTSNFLSFLQALRSEVGPDFTLTASTPITPWTGANVSDFADVLDWINVMNYDVWGSWDSTVGPNSPLNDSCAATADQQGSAVSAVAKWTEAGMPAHQIVLGVASYGHSFYVESADAFTADSYAIASYPAFVSSEQPLGDAWDNTTNTDVCGDVSGPTGVFDFWGLIDAGFLFENGTVAAGIDYRYDECSQTPYVYNQCTQVMVSYDNAESFAAKGSYIASTNLRGFAMWEAGGDYNDILLNSIRKAVGFEDDDDGDC</sequence>
<accession>A0A165GWR8</accession>
<feature type="signal peptide" evidence="9">
    <location>
        <begin position="1"/>
        <end position="17"/>
    </location>
</feature>
<dbReference type="PROSITE" id="PS51910">
    <property type="entry name" value="GH18_2"/>
    <property type="match status" value="1"/>
</dbReference>
<dbReference type="SMART" id="SM00636">
    <property type="entry name" value="Glyco_18"/>
    <property type="match status" value="1"/>
</dbReference>
<dbReference type="InterPro" id="IPR050314">
    <property type="entry name" value="Glycosyl_Hydrlase_18"/>
</dbReference>
<dbReference type="AlphaFoldDB" id="A0A165GWR8"/>
<dbReference type="OrthoDB" id="73875at2759"/>
<dbReference type="GO" id="GO:0006032">
    <property type="term" value="P:chitin catabolic process"/>
    <property type="evidence" value="ECO:0007669"/>
    <property type="project" value="UniProtKB-KW"/>
</dbReference>
<reference evidence="11 12" key="1">
    <citation type="journal article" date="2016" name="Mol. Biol. Evol.">
        <title>Comparative Genomics of Early-Diverging Mushroom-Forming Fungi Provides Insights into the Origins of Lignocellulose Decay Capabilities.</title>
        <authorList>
            <person name="Nagy L.G."/>
            <person name="Riley R."/>
            <person name="Tritt A."/>
            <person name="Adam C."/>
            <person name="Daum C."/>
            <person name="Floudas D."/>
            <person name="Sun H."/>
            <person name="Yadav J.S."/>
            <person name="Pangilinan J."/>
            <person name="Larsson K.H."/>
            <person name="Matsuura K."/>
            <person name="Barry K."/>
            <person name="Labutti K."/>
            <person name="Kuo R."/>
            <person name="Ohm R.A."/>
            <person name="Bhattacharya S.S."/>
            <person name="Shirouzu T."/>
            <person name="Yoshinaga Y."/>
            <person name="Martin F.M."/>
            <person name="Grigoriev I.V."/>
            <person name="Hibbett D.S."/>
        </authorList>
    </citation>
    <scope>NUCLEOTIDE SEQUENCE [LARGE SCALE GENOMIC DNA]</scope>
    <source>
        <strain evidence="11 12">93-53</strain>
    </source>
</reference>
<keyword evidence="6" id="KW-0624">Polysaccharide degradation</keyword>
<evidence type="ECO:0000259" key="10">
    <source>
        <dbReference type="PROSITE" id="PS51910"/>
    </source>
</evidence>
<evidence type="ECO:0000256" key="1">
    <source>
        <dbReference type="ARBA" id="ARBA00000822"/>
    </source>
</evidence>
<dbReference type="SUPFAM" id="SSF54556">
    <property type="entry name" value="Chitinase insertion domain"/>
    <property type="match status" value="1"/>
</dbReference>